<feature type="domain" description="Signal transduction histidine kinase subgroup 3 dimerisation and phosphoacceptor" evidence="11">
    <location>
        <begin position="521"/>
        <end position="573"/>
    </location>
</feature>
<comment type="caution">
    <text evidence="12">The sequence shown here is derived from an EMBL/GenBank/DDBJ whole genome shotgun (WGS) entry which is preliminary data.</text>
</comment>
<dbReference type="Pfam" id="PF07730">
    <property type="entry name" value="HisKA_3"/>
    <property type="match status" value="1"/>
</dbReference>
<feature type="transmembrane region" description="Helical" evidence="9">
    <location>
        <begin position="68"/>
        <end position="89"/>
    </location>
</feature>
<keyword evidence="9" id="KW-0472">Membrane</keyword>
<evidence type="ECO:0000256" key="3">
    <source>
        <dbReference type="ARBA" id="ARBA00022553"/>
    </source>
</evidence>
<feature type="transmembrane region" description="Helical" evidence="9">
    <location>
        <begin position="192"/>
        <end position="212"/>
    </location>
</feature>
<evidence type="ECO:0000259" key="10">
    <source>
        <dbReference type="Pfam" id="PF02518"/>
    </source>
</evidence>
<dbReference type="GO" id="GO:0016301">
    <property type="term" value="F:kinase activity"/>
    <property type="evidence" value="ECO:0007669"/>
    <property type="project" value="UniProtKB-KW"/>
</dbReference>
<evidence type="ECO:0000256" key="5">
    <source>
        <dbReference type="ARBA" id="ARBA00022741"/>
    </source>
</evidence>
<evidence type="ECO:0000256" key="7">
    <source>
        <dbReference type="ARBA" id="ARBA00022840"/>
    </source>
</evidence>
<dbReference type="Gene3D" id="3.30.565.10">
    <property type="entry name" value="Histidine kinase-like ATPase, C-terminal domain"/>
    <property type="match status" value="1"/>
</dbReference>
<dbReference type="Pfam" id="PF02518">
    <property type="entry name" value="HATPase_c"/>
    <property type="match status" value="1"/>
</dbReference>
<dbReference type="Proteomes" id="UP001210380">
    <property type="component" value="Unassembled WGS sequence"/>
</dbReference>
<evidence type="ECO:0000313" key="13">
    <source>
        <dbReference type="Proteomes" id="UP001210380"/>
    </source>
</evidence>
<evidence type="ECO:0000256" key="6">
    <source>
        <dbReference type="ARBA" id="ARBA00022777"/>
    </source>
</evidence>
<dbReference type="RefSeq" id="WP_270946388.1">
    <property type="nucleotide sequence ID" value="NZ_JAQGLA010000001.1"/>
</dbReference>
<evidence type="ECO:0000256" key="1">
    <source>
        <dbReference type="ARBA" id="ARBA00000085"/>
    </source>
</evidence>
<comment type="catalytic activity">
    <reaction evidence="1">
        <text>ATP + protein L-histidine = ADP + protein N-phospho-L-histidine.</text>
        <dbReference type="EC" id="2.7.13.3"/>
    </reaction>
</comment>
<keyword evidence="6 12" id="KW-0418">Kinase</keyword>
<evidence type="ECO:0000256" key="2">
    <source>
        <dbReference type="ARBA" id="ARBA00012438"/>
    </source>
</evidence>
<feature type="transmembrane region" description="Helical" evidence="9">
    <location>
        <begin position="168"/>
        <end position="186"/>
    </location>
</feature>
<sequence length="715" mass="76259">MTERTAGRTGRAVLNAVLAGFVVLTAAWLTIGALAALAAYSPGFHDLLVVSDARWARGLLAGAEQSELAGLALLDYLLSLLNLVVAAALWRSGRRDVATRLLTIALVATAGAVNLQAHASAPVVETAFDFDIGWWHVLLLHVVGGVAYVLALVVFPAGRLGRIGLTSWPTRVAVGVSVAGVLYLLAISTLNYPHTIGFVILFGLLVSVVGVFAQRHHARTGPTPEMRRESRLLCEALAVALIVITVLGAVTALLWSLRTPGLTLFDPTVRQPGKPYPESLAVVFWPARLVFAVVPCALITVTRRTRPWETEHLFSRASVHTLVVLLVGSAALVVLAAVEPINAVIGMLAAVVVAALVFLPVHTGAERLVDRLVFGRRPEPATVLEQVAEVSSGRDHPDLTDLAEVIARGLGADFCELRLDVSGGQRCFRWPADQAELPEPVVLPVRFGGSAIGSLVVDRTSATDVPGQRDRLLDDLVGILGPVLHNSRLGLELEEQLNTALQRADEIAESRRRAIADMDSERRGLERNLHDGAQHHLVALQMAVGSVEHEITHDRPESARGRLDHLLAQLEGARRVLGDTAAGVFPVVLADHGLAAALAAEFGPDQSTVALELDEAVARRRFPLEVETAVYFTCLEAVNNAFKHAPGAAVTVTIRDDYRGVHFEVADDGPGFQTSGDDAGRGLHNIADRTGAVGGRLTVRSAPEQGTVVEGFIPL</sequence>
<feature type="transmembrane region" description="Helical" evidence="9">
    <location>
        <begin position="133"/>
        <end position="156"/>
    </location>
</feature>
<feature type="transmembrane region" description="Helical" evidence="9">
    <location>
        <begin position="232"/>
        <end position="257"/>
    </location>
</feature>
<keyword evidence="4" id="KW-0808">Transferase</keyword>
<evidence type="ECO:0000313" key="12">
    <source>
        <dbReference type="EMBL" id="MDA3623820.1"/>
    </source>
</evidence>
<keyword evidence="3" id="KW-0597">Phosphoprotein</keyword>
<feature type="transmembrane region" description="Helical" evidence="9">
    <location>
        <begin position="343"/>
        <end position="361"/>
    </location>
</feature>
<accession>A0ABT4UQ14</accession>
<dbReference type="InterPro" id="IPR003594">
    <property type="entry name" value="HATPase_dom"/>
</dbReference>
<dbReference type="InterPro" id="IPR050482">
    <property type="entry name" value="Sensor_HK_TwoCompSys"/>
</dbReference>
<keyword evidence="13" id="KW-1185">Reference proteome</keyword>
<evidence type="ECO:0000256" key="8">
    <source>
        <dbReference type="ARBA" id="ARBA00023012"/>
    </source>
</evidence>
<gene>
    <name evidence="12" type="ORF">OU415_00150</name>
</gene>
<evidence type="ECO:0000259" key="11">
    <source>
        <dbReference type="Pfam" id="PF07730"/>
    </source>
</evidence>
<keyword evidence="9" id="KW-0812">Transmembrane</keyword>
<keyword evidence="5" id="KW-0547">Nucleotide-binding</keyword>
<dbReference type="EMBL" id="JAQGLA010000001">
    <property type="protein sequence ID" value="MDA3623820.1"/>
    <property type="molecule type" value="Genomic_DNA"/>
</dbReference>
<dbReference type="InterPro" id="IPR036890">
    <property type="entry name" value="HATPase_C_sf"/>
</dbReference>
<keyword evidence="9" id="KW-1133">Transmembrane helix</keyword>
<reference evidence="12 13" key="1">
    <citation type="submission" date="2022-11" db="EMBL/GenBank/DDBJ databases">
        <title>Draft genome sequence of Saccharopolyspora sp. WRP15-2 isolated from rhizosphere soils of wild rice in Thailand.</title>
        <authorList>
            <person name="Duangmal K."/>
            <person name="Kammanee S."/>
            <person name="Muangham S."/>
        </authorList>
    </citation>
    <scope>NUCLEOTIDE SEQUENCE [LARGE SCALE GENOMIC DNA]</scope>
    <source>
        <strain evidence="12 13">WRP15-2</strain>
    </source>
</reference>
<feature type="transmembrane region" description="Helical" evidence="9">
    <location>
        <begin position="101"/>
        <end position="121"/>
    </location>
</feature>
<protein>
    <recommendedName>
        <fullName evidence="2">histidine kinase</fullName>
        <ecNumber evidence="2">2.7.13.3</ecNumber>
    </recommendedName>
</protein>
<dbReference type="CDD" id="cd16917">
    <property type="entry name" value="HATPase_UhpB-NarQ-NarX-like"/>
    <property type="match status" value="1"/>
</dbReference>
<dbReference type="PANTHER" id="PTHR24421">
    <property type="entry name" value="NITRATE/NITRITE SENSOR PROTEIN NARX-RELATED"/>
    <property type="match status" value="1"/>
</dbReference>
<keyword evidence="8" id="KW-0902">Two-component regulatory system</keyword>
<dbReference type="InterPro" id="IPR011712">
    <property type="entry name" value="Sig_transdc_His_kin_sub3_dim/P"/>
</dbReference>
<name>A0ABT4UQ14_9PSEU</name>
<feature type="transmembrane region" description="Helical" evidence="9">
    <location>
        <begin position="313"/>
        <end position="337"/>
    </location>
</feature>
<dbReference type="SUPFAM" id="SSF55874">
    <property type="entry name" value="ATPase domain of HSP90 chaperone/DNA topoisomerase II/histidine kinase"/>
    <property type="match status" value="1"/>
</dbReference>
<dbReference type="PANTHER" id="PTHR24421:SF10">
    <property type="entry name" value="NITRATE_NITRITE SENSOR PROTEIN NARQ"/>
    <property type="match status" value="1"/>
</dbReference>
<proteinExistence type="predicted"/>
<evidence type="ECO:0000256" key="9">
    <source>
        <dbReference type="SAM" id="Phobius"/>
    </source>
</evidence>
<feature type="transmembrane region" description="Helical" evidence="9">
    <location>
        <begin position="282"/>
        <end position="301"/>
    </location>
</feature>
<keyword evidence="7" id="KW-0067">ATP-binding</keyword>
<dbReference type="EC" id="2.7.13.3" evidence="2"/>
<organism evidence="12 13">
    <name type="scientific">Saccharopolyspora oryzae</name>
    <dbReference type="NCBI Taxonomy" id="2997343"/>
    <lineage>
        <taxon>Bacteria</taxon>
        <taxon>Bacillati</taxon>
        <taxon>Actinomycetota</taxon>
        <taxon>Actinomycetes</taxon>
        <taxon>Pseudonocardiales</taxon>
        <taxon>Pseudonocardiaceae</taxon>
        <taxon>Saccharopolyspora</taxon>
    </lineage>
</organism>
<evidence type="ECO:0000256" key="4">
    <source>
        <dbReference type="ARBA" id="ARBA00022679"/>
    </source>
</evidence>
<feature type="domain" description="Histidine kinase/HSP90-like ATPase" evidence="10">
    <location>
        <begin position="628"/>
        <end position="714"/>
    </location>
</feature>
<feature type="transmembrane region" description="Helical" evidence="9">
    <location>
        <begin position="12"/>
        <end position="40"/>
    </location>
</feature>